<feature type="domain" description="N-acetyltransferase" evidence="1">
    <location>
        <begin position="87"/>
        <end position="157"/>
    </location>
</feature>
<dbReference type="Proteomes" id="UP000053573">
    <property type="component" value="Unassembled WGS sequence"/>
</dbReference>
<dbReference type="PANTHER" id="PTHR43792">
    <property type="entry name" value="GNAT FAMILY, PUTATIVE (AFU_ORTHOLOGUE AFUA_3G00765)-RELATED-RELATED"/>
    <property type="match status" value="1"/>
</dbReference>
<name>A0A0H1B715_9EURO</name>
<organism evidence="2 3">
    <name type="scientific">Blastomyces silverae</name>
    <dbReference type="NCBI Taxonomy" id="2060906"/>
    <lineage>
        <taxon>Eukaryota</taxon>
        <taxon>Fungi</taxon>
        <taxon>Dikarya</taxon>
        <taxon>Ascomycota</taxon>
        <taxon>Pezizomycotina</taxon>
        <taxon>Eurotiomycetes</taxon>
        <taxon>Eurotiomycetidae</taxon>
        <taxon>Onygenales</taxon>
        <taxon>Ajellomycetaceae</taxon>
        <taxon>Blastomyces</taxon>
    </lineage>
</organism>
<evidence type="ECO:0000313" key="2">
    <source>
        <dbReference type="EMBL" id="KLJ06833.1"/>
    </source>
</evidence>
<dbReference type="InterPro" id="IPR016181">
    <property type="entry name" value="Acyl_CoA_acyltransferase"/>
</dbReference>
<dbReference type="Gene3D" id="3.40.630.30">
    <property type="match status" value="1"/>
</dbReference>
<dbReference type="AlphaFoldDB" id="A0A0H1B715"/>
<evidence type="ECO:0000313" key="3">
    <source>
        <dbReference type="Proteomes" id="UP000053573"/>
    </source>
</evidence>
<keyword evidence="3" id="KW-1185">Reference proteome</keyword>
<comment type="caution">
    <text evidence="2">The sequence shown here is derived from an EMBL/GenBank/DDBJ whole genome shotgun (WGS) entry which is preliminary data.</text>
</comment>
<dbReference type="EMBL" id="LDEV01002961">
    <property type="protein sequence ID" value="KLJ06833.1"/>
    <property type="molecule type" value="Genomic_DNA"/>
</dbReference>
<dbReference type="PANTHER" id="PTHR43792:SF1">
    <property type="entry name" value="N-ACETYLTRANSFERASE DOMAIN-CONTAINING PROTEIN"/>
    <property type="match status" value="1"/>
</dbReference>
<dbReference type="GO" id="GO:0016747">
    <property type="term" value="F:acyltransferase activity, transferring groups other than amino-acyl groups"/>
    <property type="evidence" value="ECO:0007669"/>
    <property type="project" value="InterPro"/>
</dbReference>
<reference evidence="3" key="1">
    <citation type="journal article" date="2015" name="PLoS Genet.">
        <title>The dynamic genome and transcriptome of the human fungal pathogen Blastomyces and close relative Emmonsia.</title>
        <authorList>
            <person name="Munoz J.F."/>
            <person name="Gauthier G.M."/>
            <person name="Desjardins C.A."/>
            <person name="Gallo J.E."/>
            <person name="Holder J."/>
            <person name="Sullivan T.D."/>
            <person name="Marty A.J."/>
            <person name="Carmen J.C."/>
            <person name="Chen Z."/>
            <person name="Ding L."/>
            <person name="Gujja S."/>
            <person name="Magrini V."/>
            <person name="Misas E."/>
            <person name="Mitreva M."/>
            <person name="Priest M."/>
            <person name="Saif S."/>
            <person name="Whiston E.A."/>
            <person name="Young S."/>
            <person name="Zeng Q."/>
            <person name="Goldman W.E."/>
            <person name="Mardis E.R."/>
            <person name="Taylor J.W."/>
            <person name="McEwen J.G."/>
            <person name="Clay O.K."/>
            <person name="Klein B.S."/>
            <person name="Cuomo C.A."/>
        </authorList>
    </citation>
    <scope>NUCLEOTIDE SEQUENCE [LARGE SCALE GENOMIC DNA]</scope>
    <source>
        <strain evidence="3">UAMH 139</strain>
    </source>
</reference>
<proteinExistence type="predicted"/>
<dbReference type="OrthoDB" id="4072826at2759"/>
<accession>A0A0H1B715</accession>
<dbReference type="SUPFAM" id="SSF55729">
    <property type="entry name" value="Acyl-CoA N-acyltransferases (Nat)"/>
    <property type="match status" value="1"/>
</dbReference>
<sequence length="182" mass="19389">MSGLLRQNNPRGETFAVHLLPSSEPLESPRDPVSPSALVADKISSTTTIPAVAATTTATAYGQLSEPGGCSINPGENASTENPPITMIGVVGTHRSDPVAELGYIFHPSAWGKGYATEAVSAFVDRFWLEQPAVNEIEAQVDLENFPSTNVLGKCGFALVAEADEDGERVLIFRIFRPGLYD</sequence>
<dbReference type="InterPro" id="IPR000182">
    <property type="entry name" value="GNAT_dom"/>
</dbReference>
<protein>
    <recommendedName>
        <fullName evidence="1">N-acetyltransferase domain-containing protein</fullName>
    </recommendedName>
</protein>
<gene>
    <name evidence="2" type="ORF">EMPG_17668</name>
</gene>
<evidence type="ECO:0000259" key="1">
    <source>
        <dbReference type="Pfam" id="PF13302"/>
    </source>
</evidence>
<dbReference type="Pfam" id="PF13302">
    <property type="entry name" value="Acetyltransf_3"/>
    <property type="match status" value="1"/>
</dbReference>
<dbReference type="InterPro" id="IPR051531">
    <property type="entry name" value="N-acetyltransferase"/>
</dbReference>